<dbReference type="Pfam" id="PF00126">
    <property type="entry name" value="HTH_1"/>
    <property type="match status" value="1"/>
</dbReference>
<keyword evidence="4" id="KW-0804">Transcription</keyword>
<sequence>MRYLPKLQQLKVFQQVIRSGSIRGAARALGLSQPAVSRTLRELEQTLETRLIVRGNQGMTLTETGRAFSQRMQFILEELERAADEIRQIDQFSQGAVAMGFSSLLAVTVFPALNDAFKAQFPQSTLLVKEGQLSMLLPALREGRLDFAVGTAGPGFPLDDLVREPLFNASFGIIARKGHPLAEATTFDALQNARWVLPETDMGYYQQLAVNELLPPLAQTPLRTDSMISGLSLVLASDYLTIVARAMQAPFGLQDQLCMLNIDSLPQAEYHVLYSQKSPLTFAARRLLDLLRQHCQAYHWH</sequence>
<evidence type="ECO:0000313" key="7">
    <source>
        <dbReference type="Proteomes" id="UP001223214"/>
    </source>
</evidence>
<comment type="similarity">
    <text evidence="1">Belongs to the LysR transcriptional regulatory family.</text>
</comment>
<dbReference type="PANTHER" id="PTHR30419:SF7">
    <property type="entry name" value="HTH-TYPE TRANSCRIPTIONAL REGULATOR TDCA"/>
    <property type="match status" value="1"/>
</dbReference>
<dbReference type="InterPro" id="IPR000847">
    <property type="entry name" value="LysR_HTH_N"/>
</dbReference>
<feature type="domain" description="HTH lysR-type" evidence="5">
    <location>
        <begin position="5"/>
        <end position="62"/>
    </location>
</feature>
<evidence type="ECO:0000259" key="5">
    <source>
        <dbReference type="PROSITE" id="PS50931"/>
    </source>
</evidence>
<dbReference type="SUPFAM" id="SSF46785">
    <property type="entry name" value="Winged helix' DNA-binding domain"/>
    <property type="match status" value="1"/>
</dbReference>
<dbReference type="InterPro" id="IPR036390">
    <property type="entry name" value="WH_DNA-bd_sf"/>
</dbReference>
<comment type="caution">
    <text evidence="6">The sequence shown here is derived from an EMBL/GenBank/DDBJ whole genome shotgun (WGS) entry which is preliminary data.</text>
</comment>
<dbReference type="Gene3D" id="1.10.10.10">
    <property type="entry name" value="Winged helix-like DNA-binding domain superfamily/Winged helix DNA-binding domain"/>
    <property type="match status" value="1"/>
</dbReference>
<dbReference type="FunFam" id="1.10.10.10:FF:000001">
    <property type="entry name" value="LysR family transcriptional regulator"/>
    <property type="match status" value="1"/>
</dbReference>
<dbReference type="PANTHER" id="PTHR30419">
    <property type="entry name" value="HTH-TYPE TRANSCRIPTIONAL REGULATOR YBHD"/>
    <property type="match status" value="1"/>
</dbReference>
<protein>
    <submittedName>
        <fullName evidence="6">LysR substrate-binding domain-containing protein</fullName>
    </submittedName>
</protein>
<dbReference type="PRINTS" id="PR00039">
    <property type="entry name" value="HTHLYSR"/>
</dbReference>
<dbReference type="Pfam" id="PF03466">
    <property type="entry name" value="LysR_substrate"/>
    <property type="match status" value="1"/>
</dbReference>
<name>A0AAP4LCH3_9ENTR</name>
<dbReference type="GO" id="GO:0003700">
    <property type="term" value="F:DNA-binding transcription factor activity"/>
    <property type="evidence" value="ECO:0007669"/>
    <property type="project" value="InterPro"/>
</dbReference>
<evidence type="ECO:0000313" key="6">
    <source>
        <dbReference type="EMBL" id="MDK9365521.1"/>
    </source>
</evidence>
<keyword evidence="2" id="KW-0805">Transcription regulation</keyword>
<keyword evidence="7" id="KW-1185">Reference proteome</keyword>
<accession>A0AAP4LCH3</accession>
<dbReference type="PROSITE" id="PS50931">
    <property type="entry name" value="HTH_LYSR"/>
    <property type="match status" value="1"/>
</dbReference>
<reference evidence="6 7" key="1">
    <citation type="submission" date="2023-06" db="EMBL/GenBank/DDBJ databases">
        <title>Identification and characterization of antibiotic-resistant Gram-negative bacteria.</title>
        <authorList>
            <person name="Cho G.-S."/>
            <person name="Lee J."/>
            <person name="Tai E."/>
            <person name="Jeong S."/>
            <person name="Kim I."/>
            <person name="Kim B.-E."/>
            <person name="Jeong M.-I."/>
            <person name="Oh K.-K."/>
            <person name="Franz C.M.A.P."/>
        </authorList>
    </citation>
    <scope>NUCLEOTIDE SEQUENCE [LARGE SCALE GENOMIC DNA]</scope>
    <source>
        <strain evidence="6 7">V106_12</strain>
    </source>
</reference>
<proteinExistence type="inferred from homology"/>
<dbReference type="InterPro" id="IPR005119">
    <property type="entry name" value="LysR_subst-bd"/>
</dbReference>
<dbReference type="Gene3D" id="3.40.190.10">
    <property type="entry name" value="Periplasmic binding protein-like II"/>
    <property type="match status" value="2"/>
</dbReference>
<evidence type="ECO:0000256" key="2">
    <source>
        <dbReference type="ARBA" id="ARBA00023015"/>
    </source>
</evidence>
<dbReference type="SUPFAM" id="SSF53850">
    <property type="entry name" value="Periplasmic binding protein-like II"/>
    <property type="match status" value="1"/>
</dbReference>
<dbReference type="GO" id="GO:0003677">
    <property type="term" value="F:DNA binding"/>
    <property type="evidence" value="ECO:0007669"/>
    <property type="project" value="UniProtKB-KW"/>
</dbReference>
<dbReference type="GeneID" id="97183826"/>
<dbReference type="AlphaFoldDB" id="A0AAP4LCH3"/>
<dbReference type="RefSeq" id="WP_282492619.1">
    <property type="nucleotide sequence ID" value="NZ_JASSOM010000076.1"/>
</dbReference>
<organism evidence="6 7">
    <name type="scientific">Lelliottia wanjuensis</name>
    <dbReference type="NCBI Taxonomy" id="3050585"/>
    <lineage>
        <taxon>Bacteria</taxon>
        <taxon>Pseudomonadati</taxon>
        <taxon>Pseudomonadota</taxon>
        <taxon>Gammaproteobacteria</taxon>
        <taxon>Enterobacterales</taxon>
        <taxon>Enterobacteriaceae</taxon>
        <taxon>Lelliottia</taxon>
    </lineage>
</organism>
<dbReference type="EMBL" id="JASSOM010000076">
    <property type="protein sequence ID" value="MDK9365521.1"/>
    <property type="molecule type" value="Genomic_DNA"/>
</dbReference>
<evidence type="ECO:0000256" key="1">
    <source>
        <dbReference type="ARBA" id="ARBA00009437"/>
    </source>
</evidence>
<dbReference type="InterPro" id="IPR050950">
    <property type="entry name" value="HTH-type_LysR_regulators"/>
</dbReference>
<gene>
    <name evidence="6" type="ORF">QQF32_20215</name>
</gene>
<evidence type="ECO:0000256" key="3">
    <source>
        <dbReference type="ARBA" id="ARBA00023125"/>
    </source>
</evidence>
<keyword evidence="3" id="KW-0238">DNA-binding</keyword>
<dbReference type="GO" id="GO:0005829">
    <property type="term" value="C:cytosol"/>
    <property type="evidence" value="ECO:0007669"/>
    <property type="project" value="TreeGrafter"/>
</dbReference>
<evidence type="ECO:0000256" key="4">
    <source>
        <dbReference type="ARBA" id="ARBA00023163"/>
    </source>
</evidence>
<dbReference type="InterPro" id="IPR036388">
    <property type="entry name" value="WH-like_DNA-bd_sf"/>
</dbReference>
<dbReference type="Proteomes" id="UP001223214">
    <property type="component" value="Unassembled WGS sequence"/>
</dbReference>